<name>A0AAN9Y5S7_9HEMI</name>
<feature type="transmembrane region" description="Helical" evidence="12">
    <location>
        <begin position="30"/>
        <end position="47"/>
    </location>
</feature>
<keyword evidence="8 12" id="KW-1133">Transmembrane helix</keyword>
<gene>
    <name evidence="12" type="primary">inx</name>
    <name evidence="13" type="ORF">V9T40_010012</name>
</gene>
<evidence type="ECO:0000256" key="3">
    <source>
        <dbReference type="ARBA" id="ARBA00022448"/>
    </source>
</evidence>
<dbReference type="GO" id="GO:0005886">
    <property type="term" value="C:plasma membrane"/>
    <property type="evidence" value="ECO:0007669"/>
    <property type="project" value="UniProtKB-SubCell"/>
</dbReference>
<evidence type="ECO:0000256" key="6">
    <source>
        <dbReference type="ARBA" id="ARBA00022868"/>
    </source>
</evidence>
<evidence type="ECO:0000256" key="9">
    <source>
        <dbReference type="ARBA" id="ARBA00023065"/>
    </source>
</evidence>
<dbReference type="GO" id="GO:0007602">
    <property type="term" value="P:phototransduction"/>
    <property type="evidence" value="ECO:0007669"/>
    <property type="project" value="TreeGrafter"/>
</dbReference>
<sequence>MNEMFAPVKLLLKPKKENSFNFTFNLHTKYTVVIMVACSLLLCAQFAREPITCLPGSKLLQEKMMDAFCWVNGTFTLPEVWLSKDGSVAPGVGITYQDAPKKYQYYYQWLSIILLVQACLFYLPRYVWKMWEGHVLESLLPAADNPSNADAKVESASEPVNNNQSCGSKTPPYSPQLVKFFLYNSYRRKAFMSKFLICELLNVTNVIAQLLLINYIFSDCFLLYGYNVIRFFFSSDQREFYISPMDEIFPKLAKCTFHKFGPSGTVEVVDSLCLLGWNIIFEKIYFMIWWLFVVLMFFSTANWLVRILTLCSRKFRVYVLKNVAFFTRTSTLEKIARKANFSDIFILCKVAKQMKQEAFENLLEELSRKL</sequence>
<dbReference type="GO" id="GO:0005921">
    <property type="term" value="C:gap junction"/>
    <property type="evidence" value="ECO:0007669"/>
    <property type="project" value="UniProtKB-SubCell"/>
</dbReference>
<evidence type="ECO:0000313" key="13">
    <source>
        <dbReference type="EMBL" id="KAK7597787.1"/>
    </source>
</evidence>
<comment type="caution">
    <text evidence="13">The sequence shown here is derived from an EMBL/GenBank/DDBJ whole genome shotgun (WGS) entry which is preliminary data.</text>
</comment>
<keyword evidence="6" id="KW-0303">Gap junction</keyword>
<keyword evidence="11 12" id="KW-0407">Ion channel</keyword>
<dbReference type="Proteomes" id="UP001367676">
    <property type="component" value="Unassembled WGS sequence"/>
</dbReference>
<dbReference type="GO" id="GO:0005243">
    <property type="term" value="F:gap junction channel activity"/>
    <property type="evidence" value="ECO:0007669"/>
    <property type="project" value="TreeGrafter"/>
</dbReference>
<dbReference type="PRINTS" id="PR01262">
    <property type="entry name" value="INNEXIN"/>
</dbReference>
<accession>A0AAN9Y5S7</accession>
<proteinExistence type="inferred from homology"/>
<evidence type="ECO:0000256" key="5">
    <source>
        <dbReference type="ARBA" id="ARBA00022692"/>
    </source>
</evidence>
<dbReference type="Pfam" id="PF00876">
    <property type="entry name" value="Innexin"/>
    <property type="match status" value="1"/>
</dbReference>
<evidence type="ECO:0000256" key="1">
    <source>
        <dbReference type="ARBA" id="ARBA00004610"/>
    </source>
</evidence>
<feature type="transmembrane region" description="Helical" evidence="12">
    <location>
        <begin position="195"/>
        <end position="217"/>
    </location>
</feature>
<dbReference type="InterPro" id="IPR000990">
    <property type="entry name" value="Innexin"/>
</dbReference>
<dbReference type="AlphaFoldDB" id="A0AAN9Y5S7"/>
<evidence type="ECO:0000256" key="7">
    <source>
        <dbReference type="ARBA" id="ARBA00022949"/>
    </source>
</evidence>
<keyword evidence="4" id="KW-1003">Cell membrane</keyword>
<feature type="transmembrane region" description="Helical" evidence="12">
    <location>
        <begin position="105"/>
        <end position="123"/>
    </location>
</feature>
<keyword evidence="3 12" id="KW-0813">Transport</keyword>
<protein>
    <recommendedName>
        <fullName evidence="12">Innexin</fullName>
    </recommendedName>
</protein>
<evidence type="ECO:0000256" key="10">
    <source>
        <dbReference type="ARBA" id="ARBA00023136"/>
    </source>
</evidence>
<evidence type="ECO:0000256" key="4">
    <source>
        <dbReference type="ARBA" id="ARBA00022475"/>
    </source>
</evidence>
<dbReference type="PANTHER" id="PTHR11893:SF43">
    <property type="entry name" value="INNEXIN INX4-RELATED"/>
    <property type="match status" value="1"/>
</dbReference>
<dbReference type="EMBL" id="JBBCAQ010000017">
    <property type="protein sequence ID" value="KAK7597787.1"/>
    <property type="molecule type" value="Genomic_DNA"/>
</dbReference>
<feature type="transmembrane region" description="Helical" evidence="12">
    <location>
        <begin position="284"/>
        <end position="305"/>
    </location>
</feature>
<dbReference type="GO" id="GO:0034220">
    <property type="term" value="P:monoatomic ion transmembrane transport"/>
    <property type="evidence" value="ECO:0007669"/>
    <property type="project" value="UniProtKB-KW"/>
</dbReference>
<dbReference type="PANTHER" id="PTHR11893">
    <property type="entry name" value="INNEXIN"/>
    <property type="match status" value="1"/>
</dbReference>
<evidence type="ECO:0000256" key="11">
    <source>
        <dbReference type="ARBA" id="ARBA00023303"/>
    </source>
</evidence>
<keyword evidence="14" id="KW-1185">Reference proteome</keyword>
<evidence type="ECO:0000256" key="12">
    <source>
        <dbReference type="RuleBase" id="RU010713"/>
    </source>
</evidence>
<dbReference type="PROSITE" id="PS51013">
    <property type="entry name" value="PANNEXIN"/>
    <property type="match status" value="1"/>
</dbReference>
<keyword evidence="5 12" id="KW-0812">Transmembrane</keyword>
<comment type="subcellular location">
    <subcellularLocation>
        <location evidence="1">Cell junction</location>
        <location evidence="1">Gap junction</location>
    </subcellularLocation>
    <subcellularLocation>
        <location evidence="2 12">Cell membrane</location>
        <topology evidence="2 12">Multi-pass membrane protein</topology>
    </subcellularLocation>
</comment>
<comment type="function">
    <text evidence="12">Structural component of the gap junctions.</text>
</comment>
<keyword evidence="9 12" id="KW-0406">Ion transport</keyword>
<evidence type="ECO:0000256" key="8">
    <source>
        <dbReference type="ARBA" id="ARBA00022989"/>
    </source>
</evidence>
<evidence type="ECO:0000256" key="2">
    <source>
        <dbReference type="ARBA" id="ARBA00004651"/>
    </source>
</evidence>
<keyword evidence="7" id="KW-0965">Cell junction</keyword>
<reference evidence="13 14" key="1">
    <citation type="submission" date="2024-03" db="EMBL/GenBank/DDBJ databases">
        <title>Adaptation during the transition from Ophiocordyceps entomopathogen to insect associate is accompanied by gene loss and intensified selection.</title>
        <authorList>
            <person name="Ward C.M."/>
            <person name="Onetto C.A."/>
            <person name="Borneman A.R."/>
        </authorList>
    </citation>
    <scope>NUCLEOTIDE SEQUENCE [LARGE SCALE GENOMIC DNA]</scope>
    <source>
        <strain evidence="13">AWRI1</strain>
        <tissue evidence="13">Single Adult Female</tissue>
    </source>
</reference>
<organism evidence="13 14">
    <name type="scientific">Parthenolecanium corni</name>
    <dbReference type="NCBI Taxonomy" id="536013"/>
    <lineage>
        <taxon>Eukaryota</taxon>
        <taxon>Metazoa</taxon>
        <taxon>Ecdysozoa</taxon>
        <taxon>Arthropoda</taxon>
        <taxon>Hexapoda</taxon>
        <taxon>Insecta</taxon>
        <taxon>Pterygota</taxon>
        <taxon>Neoptera</taxon>
        <taxon>Paraneoptera</taxon>
        <taxon>Hemiptera</taxon>
        <taxon>Sternorrhyncha</taxon>
        <taxon>Coccoidea</taxon>
        <taxon>Coccidae</taxon>
        <taxon>Parthenolecanium</taxon>
    </lineage>
</organism>
<keyword evidence="10 12" id="KW-0472">Membrane</keyword>
<evidence type="ECO:0000313" key="14">
    <source>
        <dbReference type="Proteomes" id="UP001367676"/>
    </source>
</evidence>
<comment type="similarity">
    <text evidence="12">Belongs to the pannexin family.</text>
</comment>